<evidence type="ECO:0000256" key="1">
    <source>
        <dbReference type="ARBA" id="ARBA00004418"/>
    </source>
</evidence>
<sequence precursor="true">MNKFWLALIGLVLSYGVSAANYAEGTEFIKIEKAVQNAPRVVEFFSFYCPHCYQFESIYHVSQTVAKNLPKDIKMERYHVDFLGPLGAELTKAWTVAMVLKVEDKVSPLLFEGIQRTESINTPADIKAVFIKAGVKSEEYDAALNSFVVKSLVVKQQQAVEEFQLRGVPAIFVNGKYMIRNNGITIEDVNNYAKAYSDVVNFLISK</sequence>
<feature type="domain" description="Thioredoxin" evidence="10">
    <location>
        <begin position="7"/>
        <end position="149"/>
    </location>
</feature>
<dbReference type="AlphaFoldDB" id="A0A3B0MJU3"/>
<evidence type="ECO:0000256" key="2">
    <source>
        <dbReference type="ARBA" id="ARBA00005791"/>
    </source>
</evidence>
<evidence type="ECO:0000256" key="7">
    <source>
        <dbReference type="PIRNR" id="PIRNR001488"/>
    </source>
</evidence>
<evidence type="ECO:0000259" key="10">
    <source>
        <dbReference type="PROSITE" id="PS51352"/>
    </source>
</evidence>
<proteinExistence type="inferred from homology"/>
<dbReference type="InterPro" id="IPR023205">
    <property type="entry name" value="DsbA/DsbL"/>
</dbReference>
<dbReference type="InterPro" id="IPR001853">
    <property type="entry name" value="DSBA-like_thioredoxin_dom"/>
</dbReference>
<feature type="chain" id="PRO_5017296306" description="Thiol:disulfide interchange protein" evidence="9">
    <location>
        <begin position="20"/>
        <end position="206"/>
    </location>
</feature>
<evidence type="ECO:0000256" key="6">
    <source>
        <dbReference type="ARBA" id="ARBA00023284"/>
    </source>
</evidence>
<gene>
    <name evidence="11" type="primary">dsbA</name>
    <name evidence="11" type="ORF">ARTV_1698</name>
</gene>
<dbReference type="GO" id="GO:0042597">
    <property type="term" value="C:periplasmic space"/>
    <property type="evidence" value="ECO:0007669"/>
    <property type="project" value="UniProtKB-SubCell"/>
</dbReference>
<evidence type="ECO:0000256" key="9">
    <source>
        <dbReference type="SAM" id="SignalP"/>
    </source>
</evidence>
<feature type="disulfide bond" description="Redox-active" evidence="8">
    <location>
        <begin position="49"/>
        <end position="52"/>
    </location>
</feature>
<accession>A0A3B0MJU3</accession>
<dbReference type="CDD" id="cd03019">
    <property type="entry name" value="DsbA_DsbA"/>
    <property type="match status" value="1"/>
</dbReference>
<dbReference type="Pfam" id="PF01323">
    <property type="entry name" value="DSBA"/>
    <property type="match status" value="1"/>
</dbReference>
<dbReference type="PROSITE" id="PS51352">
    <property type="entry name" value="THIOREDOXIN_2"/>
    <property type="match status" value="1"/>
</dbReference>
<dbReference type="InterPro" id="IPR036249">
    <property type="entry name" value="Thioredoxin-like_sf"/>
</dbReference>
<dbReference type="SUPFAM" id="SSF52833">
    <property type="entry name" value="Thioredoxin-like"/>
    <property type="match status" value="1"/>
</dbReference>
<keyword evidence="3 9" id="KW-0732">Signal</keyword>
<dbReference type="InterPro" id="IPR013766">
    <property type="entry name" value="Thioredoxin_domain"/>
</dbReference>
<evidence type="ECO:0000256" key="4">
    <source>
        <dbReference type="ARBA" id="ARBA00022764"/>
    </source>
</evidence>
<organism evidence="11">
    <name type="scientific">Arsenophonus endosymbiont of Trialeurodes vaporariorum</name>
    <dbReference type="NCBI Taxonomy" id="235567"/>
    <lineage>
        <taxon>Bacteria</taxon>
        <taxon>Pseudomonadati</taxon>
        <taxon>Pseudomonadota</taxon>
        <taxon>Gammaproteobacteria</taxon>
        <taxon>Enterobacterales</taxon>
        <taxon>Morganellaceae</taxon>
        <taxon>Arsenophonus</taxon>
    </lineage>
</organism>
<comment type="similarity">
    <text evidence="2">Belongs to the thioredoxin family. DsbA subfamily.</text>
</comment>
<name>A0A3B0MJU3_9GAMM</name>
<keyword evidence="5 7" id="KW-1015">Disulfide bond</keyword>
<comment type="subcellular location">
    <subcellularLocation>
        <location evidence="1 7">Periplasm</location>
    </subcellularLocation>
</comment>
<keyword evidence="6" id="KW-0676">Redox-active center</keyword>
<evidence type="ECO:0000256" key="3">
    <source>
        <dbReference type="ARBA" id="ARBA00022729"/>
    </source>
</evidence>
<evidence type="ECO:0000256" key="5">
    <source>
        <dbReference type="ARBA" id="ARBA00023157"/>
    </source>
</evidence>
<feature type="signal peptide" evidence="9">
    <location>
        <begin position="1"/>
        <end position="19"/>
    </location>
</feature>
<dbReference type="PROSITE" id="PS00194">
    <property type="entry name" value="THIOREDOXIN_1"/>
    <property type="match status" value="1"/>
</dbReference>
<evidence type="ECO:0000256" key="8">
    <source>
        <dbReference type="PIRSR" id="PIRSR001488-1"/>
    </source>
</evidence>
<dbReference type="PIRSF" id="PIRSF001488">
    <property type="entry name" value="Tdi_protein"/>
    <property type="match status" value="1"/>
</dbReference>
<dbReference type="Gene3D" id="3.40.30.10">
    <property type="entry name" value="Glutaredoxin"/>
    <property type="match status" value="1"/>
</dbReference>
<dbReference type="PANTHER" id="PTHR35891">
    <property type="entry name" value="THIOL:DISULFIDE INTERCHANGE PROTEIN DSBA"/>
    <property type="match status" value="1"/>
</dbReference>
<protein>
    <recommendedName>
        <fullName evidence="7">Thiol:disulfide interchange protein</fullName>
    </recommendedName>
</protein>
<dbReference type="GO" id="GO:0015036">
    <property type="term" value="F:disulfide oxidoreductase activity"/>
    <property type="evidence" value="ECO:0007669"/>
    <property type="project" value="UniProtKB-ARBA"/>
</dbReference>
<dbReference type="NCBIfam" id="NF008198">
    <property type="entry name" value="PRK10954.1"/>
    <property type="match status" value="1"/>
</dbReference>
<evidence type="ECO:0000313" key="11">
    <source>
        <dbReference type="EMBL" id="SSW95674.1"/>
    </source>
</evidence>
<dbReference type="PANTHER" id="PTHR35891:SF2">
    <property type="entry name" value="THIOL:DISULFIDE INTERCHANGE PROTEIN DSBA"/>
    <property type="match status" value="1"/>
</dbReference>
<keyword evidence="4 7" id="KW-0574">Periplasm</keyword>
<reference evidence="11" key="1">
    <citation type="submission" date="2018-04" db="EMBL/GenBank/DDBJ databases">
        <authorList>
            <person name="Go L.Y."/>
            <person name="Mitchell J.A."/>
        </authorList>
    </citation>
    <scope>NUCLEOTIDE SEQUENCE</scope>
    <source>
        <strain evidence="11">ARTV</strain>
    </source>
</reference>
<dbReference type="InterPro" id="IPR017937">
    <property type="entry name" value="Thioredoxin_CS"/>
</dbReference>
<dbReference type="EMBL" id="UFQR01000006">
    <property type="protein sequence ID" value="SSW95674.1"/>
    <property type="molecule type" value="Genomic_DNA"/>
</dbReference>
<dbReference type="InterPro" id="IPR050824">
    <property type="entry name" value="Thiol_disulfide_DsbA"/>
</dbReference>